<name>A0ABS5EBL8_9PROT</name>
<gene>
    <name evidence="3" type="ORF">GXW78_02000</name>
</gene>
<feature type="chain" id="PRO_5047487527" evidence="2">
    <location>
        <begin position="24"/>
        <end position="341"/>
    </location>
</feature>
<dbReference type="InterPro" id="IPR005064">
    <property type="entry name" value="BUG"/>
</dbReference>
<evidence type="ECO:0000313" key="4">
    <source>
        <dbReference type="Proteomes" id="UP000698752"/>
    </source>
</evidence>
<dbReference type="CDD" id="cd07012">
    <property type="entry name" value="PBP2_Bug_TTT"/>
    <property type="match status" value="1"/>
</dbReference>
<proteinExistence type="inferred from homology"/>
<comment type="similarity">
    <text evidence="1">Belongs to the UPF0065 (bug) family.</text>
</comment>
<dbReference type="Pfam" id="PF03401">
    <property type="entry name" value="TctC"/>
    <property type="match status" value="1"/>
</dbReference>
<comment type="caution">
    <text evidence="3">The sequence shown here is derived from an EMBL/GenBank/DDBJ whole genome shotgun (WGS) entry which is preliminary data.</text>
</comment>
<dbReference type="PANTHER" id="PTHR42928:SF5">
    <property type="entry name" value="BLR1237 PROTEIN"/>
    <property type="match status" value="1"/>
</dbReference>
<dbReference type="PANTHER" id="PTHR42928">
    <property type="entry name" value="TRICARBOXYLATE-BINDING PROTEIN"/>
    <property type="match status" value="1"/>
</dbReference>
<keyword evidence="4" id="KW-1185">Reference proteome</keyword>
<dbReference type="InterPro" id="IPR042100">
    <property type="entry name" value="Bug_dom1"/>
</dbReference>
<keyword evidence="2" id="KW-0732">Signal</keyword>
<evidence type="ECO:0000256" key="1">
    <source>
        <dbReference type="ARBA" id="ARBA00006987"/>
    </source>
</evidence>
<dbReference type="Proteomes" id="UP000698752">
    <property type="component" value="Unassembled WGS sequence"/>
</dbReference>
<sequence>MLLRRHVLVAAAAGLAAPATLRAQGAWRPDRPVTIIVPWAAGGSTDQMARLVAAELEAPLGQRVVVVNQPGASGSIGTRNALEAPKDGMTWAAGAAVDVGCYKVLGLLDTQLSDWNLFFAVANVNVLVANPQSGFRDFAQAFEALKTRGQSIGVATAGVSSAGHNMMEALRAATPGLQYRHATYDGGNPAMIATVSGETQLGAMLLVEAAEMIRARRLIPLAVQSDDPVTLAAQGSSPAIEIPSVRRWVPNMPAPLNYFGIWAAKGVPENVVATMTEIWRTTIANSQRLKDYATSRAALFTPLYGQQAYDEAWKMVRQTAWLYFDGGKARVSPDTVGIARL</sequence>
<dbReference type="RefSeq" id="WP_211865598.1">
    <property type="nucleotide sequence ID" value="NZ_JAAEDI010000002.1"/>
</dbReference>
<dbReference type="Gene3D" id="3.40.190.10">
    <property type="entry name" value="Periplasmic binding protein-like II"/>
    <property type="match status" value="1"/>
</dbReference>
<feature type="signal peptide" evidence="2">
    <location>
        <begin position="1"/>
        <end position="23"/>
    </location>
</feature>
<reference evidence="4" key="1">
    <citation type="journal article" date="2021" name="Syst. Appl. Microbiol.">
        <title>Roseomonas hellenica sp. nov., isolated from roots of wild-growing Alkanna tinctoria.</title>
        <authorList>
            <person name="Rat A."/>
            <person name="Naranjo H.D."/>
            <person name="Lebbe L."/>
            <person name="Cnockaert M."/>
            <person name="Krigas N."/>
            <person name="Grigoriadou K."/>
            <person name="Maloupa E."/>
            <person name="Willems A."/>
        </authorList>
    </citation>
    <scope>NUCLEOTIDE SEQUENCE [LARGE SCALE GENOMIC DNA]</scope>
    <source>
        <strain evidence="4">LMG 31159</strain>
    </source>
</reference>
<protein>
    <submittedName>
        <fullName evidence="3">Tripartite tricarboxylate transporter substrate binding protein</fullName>
    </submittedName>
</protein>
<dbReference type="EMBL" id="JAAEDI010000002">
    <property type="protein sequence ID" value="MBR0648424.1"/>
    <property type="molecule type" value="Genomic_DNA"/>
</dbReference>
<evidence type="ECO:0000313" key="3">
    <source>
        <dbReference type="EMBL" id="MBR0648424.1"/>
    </source>
</evidence>
<dbReference type="Gene3D" id="3.40.190.150">
    <property type="entry name" value="Bordetella uptake gene, domain 1"/>
    <property type="match status" value="1"/>
</dbReference>
<accession>A0ABS5EBL8</accession>
<organism evidence="3 4">
    <name type="scientific">Neoroseomonas terrae</name>
    <dbReference type="NCBI Taxonomy" id="424799"/>
    <lineage>
        <taxon>Bacteria</taxon>
        <taxon>Pseudomonadati</taxon>
        <taxon>Pseudomonadota</taxon>
        <taxon>Alphaproteobacteria</taxon>
        <taxon>Acetobacterales</taxon>
        <taxon>Acetobacteraceae</taxon>
        <taxon>Neoroseomonas</taxon>
    </lineage>
</organism>
<evidence type="ECO:0000256" key="2">
    <source>
        <dbReference type="SAM" id="SignalP"/>
    </source>
</evidence>